<protein>
    <recommendedName>
        <fullName evidence="2">histidine kinase</fullName>
        <ecNumber evidence="2">2.7.13.3</ecNumber>
    </recommendedName>
</protein>
<dbReference type="InterPro" id="IPR011990">
    <property type="entry name" value="TPR-like_helical_dom_sf"/>
</dbReference>
<accession>A0ABN1J282</accession>
<evidence type="ECO:0000256" key="7">
    <source>
        <dbReference type="ARBA" id="ARBA00022840"/>
    </source>
</evidence>
<evidence type="ECO:0000256" key="2">
    <source>
        <dbReference type="ARBA" id="ARBA00012438"/>
    </source>
</evidence>
<dbReference type="SMART" id="SM00028">
    <property type="entry name" value="TPR"/>
    <property type="match status" value="5"/>
</dbReference>
<proteinExistence type="predicted"/>
<keyword evidence="4" id="KW-0808">Transferase</keyword>
<dbReference type="Pfam" id="PF07568">
    <property type="entry name" value="HisKA_2"/>
    <property type="match status" value="1"/>
</dbReference>
<feature type="transmembrane region" description="Helical" evidence="10">
    <location>
        <begin position="441"/>
        <end position="463"/>
    </location>
</feature>
<dbReference type="PROSITE" id="PS50109">
    <property type="entry name" value="HIS_KIN"/>
    <property type="match status" value="1"/>
</dbReference>
<dbReference type="EMBL" id="BAAAGE010000003">
    <property type="protein sequence ID" value="GAA0725807.1"/>
    <property type="molecule type" value="Genomic_DNA"/>
</dbReference>
<dbReference type="PANTHER" id="PTHR41523">
    <property type="entry name" value="TWO-COMPONENT SYSTEM SENSOR PROTEIN"/>
    <property type="match status" value="1"/>
</dbReference>
<keyword evidence="5" id="KW-0547">Nucleotide-binding</keyword>
<keyword evidence="10" id="KW-0472">Membrane</keyword>
<dbReference type="InterPro" id="IPR019734">
    <property type="entry name" value="TPR_rpt"/>
</dbReference>
<dbReference type="Proteomes" id="UP001501758">
    <property type="component" value="Unassembled WGS sequence"/>
</dbReference>
<dbReference type="Gene3D" id="3.30.450.20">
    <property type="entry name" value="PAS domain"/>
    <property type="match status" value="1"/>
</dbReference>
<evidence type="ECO:0000256" key="5">
    <source>
        <dbReference type="ARBA" id="ARBA00022741"/>
    </source>
</evidence>
<dbReference type="Pfam" id="PF02518">
    <property type="entry name" value="HATPase_c"/>
    <property type="match status" value="1"/>
</dbReference>
<evidence type="ECO:0000256" key="3">
    <source>
        <dbReference type="ARBA" id="ARBA00022553"/>
    </source>
</evidence>
<dbReference type="EC" id="2.7.13.3" evidence="2"/>
<keyword evidence="10" id="KW-0812">Transmembrane</keyword>
<keyword evidence="3" id="KW-0597">Phosphoprotein</keyword>
<feature type="repeat" description="TPR" evidence="8">
    <location>
        <begin position="240"/>
        <end position="273"/>
    </location>
</feature>
<evidence type="ECO:0000256" key="9">
    <source>
        <dbReference type="SAM" id="Coils"/>
    </source>
</evidence>
<dbReference type="PANTHER" id="PTHR41523:SF8">
    <property type="entry name" value="ETHYLENE RESPONSE SENSOR PROTEIN"/>
    <property type="match status" value="1"/>
</dbReference>
<evidence type="ECO:0000313" key="13">
    <source>
        <dbReference type="Proteomes" id="UP001501758"/>
    </source>
</evidence>
<reference evidence="12 13" key="1">
    <citation type="journal article" date="2019" name="Int. J. Syst. Evol. Microbiol.">
        <title>The Global Catalogue of Microorganisms (GCM) 10K type strain sequencing project: providing services to taxonomists for standard genome sequencing and annotation.</title>
        <authorList>
            <consortium name="The Broad Institute Genomics Platform"/>
            <consortium name="The Broad Institute Genome Sequencing Center for Infectious Disease"/>
            <person name="Wu L."/>
            <person name="Ma J."/>
        </authorList>
    </citation>
    <scope>NUCLEOTIDE SEQUENCE [LARGE SCALE GENOMIC DNA]</scope>
    <source>
        <strain evidence="12 13">JCM 15974</strain>
    </source>
</reference>
<keyword evidence="9" id="KW-0175">Coiled coil</keyword>
<keyword evidence="10" id="KW-1133">Transmembrane helix</keyword>
<dbReference type="InterPro" id="IPR003594">
    <property type="entry name" value="HATPase_dom"/>
</dbReference>
<comment type="catalytic activity">
    <reaction evidence="1">
        <text>ATP + protein L-histidine = ADP + protein N-phospho-L-histidine.</text>
        <dbReference type="EC" id="2.7.13.3"/>
    </reaction>
</comment>
<dbReference type="RefSeq" id="WP_343913275.1">
    <property type="nucleotide sequence ID" value="NZ_BAAAGE010000003.1"/>
</dbReference>
<sequence length="693" mass="80085">MRNFCCLLIILFLNKKNLVAQEYEYQKTIDSLLLQIKNNANVEVKNSLTYKIAQNYYYIGNNDLSKLYLDSVLLSSKDNRLKYRSFVLLQDIHRKNNNIKKRLEVLKELLSVSNKIDTEHSVDANTRVASYFSEFMKIDSAEFYINKIKGNALKVKNDTISSFFYEEMGILQSIKGEHELALENYLTSLEIRENNNLSGIPRLYNNIAIEFQNSSQFEQSNEYLKKALRLGNNENPDLVASCYYNMGVNFQELGEQEKAFQAFSKVTGYEIRSTNMLNAKAASFYNIGYYYQLKNQIDSSKLNSYRALDIVNDTKNDYLKLLILQDLSNSYLLENKLDSAKVFLNSTFSIIKENGYDDQKAYAFHLLAKIDSIGKDYKASLISYKEAIRIKDSLSNIKNSDKIKELQVQFATLEKEKEIESLNNENNAKELSLAKQKLQTFVLMVAVSFSFCILLIIIYRYLLKRKNNRVLQKKNDEIEIKNQNLIRRGKELERSIKDKEVLLKEIFHRVKNNLQLVSSMLNLQAENYNNYMVNDFVSRSQDRILSMSLVHQILYKGKDIDNVNFKQYLSGLMEAIKSSFDFTDSDIKFIISSDDEFYDIDVAIPLGIIINELVHNSMKYAFLETKEGKIEILSEKTEDGKTKITVSDDGPGFSKSDTEQESYGLRLVNLLVRQIKGKINFSSVSGTRAEIIF</sequence>
<evidence type="ECO:0000256" key="10">
    <source>
        <dbReference type="SAM" id="Phobius"/>
    </source>
</evidence>
<organism evidence="12 13">
    <name type="scientific">Aquimarina litoralis</name>
    <dbReference type="NCBI Taxonomy" id="584605"/>
    <lineage>
        <taxon>Bacteria</taxon>
        <taxon>Pseudomonadati</taxon>
        <taxon>Bacteroidota</taxon>
        <taxon>Flavobacteriia</taxon>
        <taxon>Flavobacteriales</taxon>
        <taxon>Flavobacteriaceae</taxon>
        <taxon>Aquimarina</taxon>
    </lineage>
</organism>
<dbReference type="Gene3D" id="3.30.565.10">
    <property type="entry name" value="Histidine kinase-like ATPase, C-terminal domain"/>
    <property type="match status" value="1"/>
</dbReference>
<keyword evidence="7" id="KW-0067">ATP-binding</keyword>
<gene>
    <name evidence="12" type="ORF">GCM10009430_32030</name>
</gene>
<evidence type="ECO:0000256" key="1">
    <source>
        <dbReference type="ARBA" id="ARBA00000085"/>
    </source>
</evidence>
<name>A0ABN1J282_9FLAO</name>
<keyword evidence="6" id="KW-0418">Kinase</keyword>
<dbReference type="SMART" id="SM00387">
    <property type="entry name" value="HATPase_c"/>
    <property type="match status" value="1"/>
</dbReference>
<dbReference type="PROSITE" id="PS50005">
    <property type="entry name" value="TPR"/>
    <property type="match status" value="1"/>
</dbReference>
<evidence type="ECO:0000259" key="11">
    <source>
        <dbReference type="PROSITE" id="PS50109"/>
    </source>
</evidence>
<dbReference type="SUPFAM" id="SSF55874">
    <property type="entry name" value="ATPase domain of HSP90 chaperone/DNA topoisomerase II/histidine kinase"/>
    <property type="match status" value="1"/>
</dbReference>
<evidence type="ECO:0000256" key="8">
    <source>
        <dbReference type="PROSITE-ProRule" id="PRU00339"/>
    </source>
</evidence>
<dbReference type="InterPro" id="IPR036890">
    <property type="entry name" value="HATPase_C_sf"/>
</dbReference>
<evidence type="ECO:0000256" key="6">
    <source>
        <dbReference type="ARBA" id="ARBA00022777"/>
    </source>
</evidence>
<evidence type="ECO:0000256" key="4">
    <source>
        <dbReference type="ARBA" id="ARBA00022679"/>
    </source>
</evidence>
<feature type="domain" description="Histidine kinase" evidence="11">
    <location>
        <begin position="505"/>
        <end position="693"/>
    </location>
</feature>
<feature type="coiled-coil region" evidence="9">
    <location>
        <begin position="403"/>
        <end position="439"/>
    </location>
</feature>
<dbReference type="SUPFAM" id="SSF48452">
    <property type="entry name" value="TPR-like"/>
    <property type="match status" value="2"/>
</dbReference>
<dbReference type="InterPro" id="IPR011495">
    <property type="entry name" value="Sig_transdc_His_kin_sub2_dim/P"/>
</dbReference>
<dbReference type="Gene3D" id="1.25.40.10">
    <property type="entry name" value="Tetratricopeptide repeat domain"/>
    <property type="match status" value="2"/>
</dbReference>
<feature type="coiled-coil region" evidence="9">
    <location>
        <begin position="468"/>
        <end position="495"/>
    </location>
</feature>
<evidence type="ECO:0000313" key="12">
    <source>
        <dbReference type="EMBL" id="GAA0725807.1"/>
    </source>
</evidence>
<dbReference type="InterPro" id="IPR005467">
    <property type="entry name" value="His_kinase_dom"/>
</dbReference>
<comment type="caution">
    <text evidence="12">The sequence shown here is derived from an EMBL/GenBank/DDBJ whole genome shotgun (WGS) entry which is preliminary data.</text>
</comment>
<keyword evidence="13" id="KW-1185">Reference proteome</keyword>
<keyword evidence="8" id="KW-0802">TPR repeat</keyword>